<evidence type="ECO:0000313" key="1">
    <source>
        <dbReference type="EMBL" id="ALO46581.1"/>
    </source>
</evidence>
<proteinExistence type="predicted"/>
<dbReference type="EMBL" id="CP013189">
    <property type="protein sequence ID" value="ALO46581.1"/>
    <property type="molecule type" value="Genomic_DNA"/>
</dbReference>
<dbReference type="PATRIC" id="fig|1249552.3.peg.1944"/>
<gene>
    <name evidence="1" type="ORF">PS2015_1936</name>
</gene>
<dbReference type="KEGG" id="pspi:PS2015_1936"/>
<dbReference type="InterPro" id="IPR010906">
    <property type="entry name" value="Phage_lambda_Nu1_terminase-ssu"/>
</dbReference>
<dbReference type="Proteomes" id="UP000065641">
    <property type="component" value="Chromosome"/>
</dbReference>
<protein>
    <submittedName>
        <fullName evidence="1">DNA-packaging protein</fullName>
    </submittedName>
</protein>
<evidence type="ECO:0000313" key="2">
    <source>
        <dbReference type="Proteomes" id="UP000065641"/>
    </source>
</evidence>
<keyword evidence="2" id="KW-1185">Reference proteome</keyword>
<reference evidence="1 2" key="1">
    <citation type="submission" date="2015-11" db="EMBL/GenBank/DDBJ databases">
        <authorList>
            <person name="Zhang Y."/>
            <person name="Guo Z."/>
        </authorList>
    </citation>
    <scope>NUCLEOTIDE SEQUENCE [LARGE SCALE GENOMIC DNA]</scope>
    <source>
        <strain evidence="1 2">KCTC 32221</strain>
    </source>
</reference>
<sequence>MAKKEAYWLNKSQVARSLGISTQAFDKWGVEPVARQGREAYFTMRDILDNRLAHVEARRSSSGADDDDYDAQRTRLTKEQADKLEMENAVTRREQAPVELLEWALAELSQRISAILGAVPSKIKKRVPSLTSTEMTNINREIIKAQNAASKVELPWDKLPGFD</sequence>
<name>A0A0S2KEI8_9GAMM</name>
<dbReference type="AlphaFoldDB" id="A0A0S2KEI8"/>
<organism evidence="1 2">
    <name type="scientific">Pseudohongiella spirulinae</name>
    <dbReference type="NCBI Taxonomy" id="1249552"/>
    <lineage>
        <taxon>Bacteria</taxon>
        <taxon>Pseudomonadati</taxon>
        <taxon>Pseudomonadota</taxon>
        <taxon>Gammaproteobacteria</taxon>
        <taxon>Pseudomonadales</taxon>
        <taxon>Pseudohongiellaceae</taxon>
        <taxon>Pseudohongiella</taxon>
    </lineage>
</organism>
<accession>A0A0S2KEI8</accession>
<dbReference type="Pfam" id="PF07471">
    <property type="entry name" value="Phage_Nu1"/>
    <property type="match status" value="1"/>
</dbReference>